<reference evidence="4" key="1">
    <citation type="journal article" date="2019" name="Int. J. Syst. Evol. Microbiol.">
        <title>The Global Catalogue of Microorganisms (GCM) 10K type strain sequencing project: providing services to taxonomists for standard genome sequencing and annotation.</title>
        <authorList>
            <consortium name="The Broad Institute Genomics Platform"/>
            <consortium name="The Broad Institute Genome Sequencing Center for Infectious Disease"/>
            <person name="Wu L."/>
            <person name="Ma J."/>
        </authorList>
    </citation>
    <scope>NUCLEOTIDE SEQUENCE [LARGE SCALE GENOMIC DNA]</scope>
    <source>
        <strain evidence="4">JCM 18081</strain>
    </source>
</reference>
<feature type="compositionally biased region" description="Low complexity" evidence="1">
    <location>
        <begin position="186"/>
        <end position="203"/>
    </location>
</feature>
<comment type="caution">
    <text evidence="3">The sequence shown here is derived from an EMBL/GenBank/DDBJ whole genome shotgun (WGS) entry which is preliminary data.</text>
</comment>
<feature type="signal peptide" evidence="2">
    <location>
        <begin position="1"/>
        <end position="39"/>
    </location>
</feature>
<proteinExistence type="predicted"/>
<evidence type="ECO:0000256" key="1">
    <source>
        <dbReference type="SAM" id="MobiDB-lite"/>
    </source>
</evidence>
<dbReference type="Proteomes" id="UP001501265">
    <property type="component" value="Unassembled WGS sequence"/>
</dbReference>
<evidence type="ECO:0008006" key="5">
    <source>
        <dbReference type="Google" id="ProtNLM"/>
    </source>
</evidence>
<accession>A0ABP9CLW8</accession>
<gene>
    <name evidence="3" type="ORF">GCM10023220_51010</name>
</gene>
<keyword evidence="2" id="KW-0732">Signal</keyword>
<feature type="region of interest" description="Disordered" evidence="1">
    <location>
        <begin position="123"/>
        <end position="145"/>
    </location>
</feature>
<evidence type="ECO:0000313" key="4">
    <source>
        <dbReference type="Proteomes" id="UP001501265"/>
    </source>
</evidence>
<keyword evidence="4" id="KW-1185">Reference proteome</keyword>
<dbReference type="RefSeq" id="WP_345622514.1">
    <property type="nucleotide sequence ID" value="NZ_BAABIG010000056.1"/>
</dbReference>
<dbReference type="EMBL" id="BAABIG010000056">
    <property type="protein sequence ID" value="GAA4813358.1"/>
    <property type="molecule type" value="Genomic_DNA"/>
</dbReference>
<evidence type="ECO:0000256" key="2">
    <source>
        <dbReference type="SAM" id="SignalP"/>
    </source>
</evidence>
<feature type="chain" id="PRO_5046768027" description="Secreted protein" evidence="2">
    <location>
        <begin position="40"/>
        <end position="462"/>
    </location>
</feature>
<feature type="region of interest" description="Disordered" evidence="1">
    <location>
        <begin position="184"/>
        <end position="205"/>
    </location>
</feature>
<sequence length="462" mass="48795">MKHRGRHRRRGRGRALRATLTGAALALTAAATMISVSQAEVGDDHGGLKPLTASAETERLRLTEHRVPGRWLRRLAASMGDPVDVGAVLDSADRSLRTSADCADEEREALPVAPAATRSYCWSESDTRGWSPGAVTTSGDADDDGHWGADRVILSAWSSEDEGAGRGLARISFVNAGSEAGSAQRSAAGTGLGSTATSASASAPDDGPLPYSSALLAVPVDGGRDYRALSSPVSGMVWYQDKVLVTTAAGDRNALYVYDLDRIQRTTDDGDAVGRVPGGWSAHGHPFVLPAVATYELPDTPGAARPEALSLDRQTAPDSLVASESVPADEDRSTRLWRYAFSTDPDRTGLVATDGTGRVEAQEAYETRAKGVRGVLSYRPAGAVRPDWYLSGTVAAPDERGTLWRQETDGARATECGADRSHHCWSGQAGSLSYWPATGEVWSQTGRTLFATPLTSVDDSLG</sequence>
<organism evidence="3 4">
    <name type="scientific">Streptomyces ziwulingensis</name>
    <dbReference type="NCBI Taxonomy" id="1045501"/>
    <lineage>
        <taxon>Bacteria</taxon>
        <taxon>Bacillati</taxon>
        <taxon>Actinomycetota</taxon>
        <taxon>Actinomycetes</taxon>
        <taxon>Kitasatosporales</taxon>
        <taxon>Streptomycetaceae</taxon>
        <taxon>Streptomyces</taxon>
    </lineage>
</organism>
<evidence type="ECO:0000313" key="3">
    <source>
        <dbReference type="EMBL" id="GAA4813358.1"/>
    </source>
</evidence>
<name>A0ABP9CLW8_9ACTN</name>
<protein>
    <recommendedName>
        <fullName evidence="5">Secreted protein</fullName>
    </recommendedName>
</protein>